<name>A0A918XDT9_9GAMM</name>
<dbReference type="RefSeq" id="WP_189474903.1">
    <property type="nucleotide sequence ID" value="NZ_BMYM01000001.1"/>
</dbReference>
<comment type="caution">
    <text evidence="3">The sequence shown here is derived from an EMBL/GenBank/DDBJ whole genome shotgun (WGS) entry which is preliminary data.</text>
</comment>
<evidence type="ECO:0000313" key="3">
    <source>
        <dbReference type="EMBL" id="GHD27285.1"/>
    </source>
</evidence>
<dbReference type="InterPro" id="IPR049191">
    <property type="entry name" value="SutA_RBD"/>
</dbReference>
<evidence type="ECO:0000259" key="2">
    <source>
        <dbReference type="Pfam" id="PF20661"/>
    </source>
</evidence>
<dbReference type="EMBL" id="BMYM01000001">
    <property type="protein sequence ID" value="GHD27285.1"/>
    <property type="molecule type" value="Genomic_DNA"/>
</dbReference>
<keyword evidence="4" id="KW-1185">Reference proteome</keyword>
<reference evidence="3" key="2">
    <citation type="submission" date="2020-09" db="EMBL/GenBank/DDBJ databases">
        <authorList>
            <person name="Sun Q."/>
            <person name="Kim S."/>
        </authorList>
    </citation>
    <scope>NUCLEOTIDE SEQUENCE</scope>
    <source>
        <strain evidence="3">KCTC 23430</strain>
    </source>
</reference>
<evidence type="ECO:0000256" key="1">
    <source>
        <dbReference type="SAM" id="MobiDB-lite"/>
    </source>
</evidence>
<organism evidence="3 4">
    <name type="scientific">Parahalioglobus pacificus</name>
    <dbReference type="NCBI Taxonomy" id="930806"/>
    <lineage>
        <taxon>Bacteria</taxon>
        <taxon>Pseudomonadati</taxon>
        <taxon>Pseudomonadota</taxon>
        <taxon>Gammaproteobacteria</taxon>
        <taxon>Cellvibrionales</taxon>
        <taxon>Halieaceae</taxon>
        <taxon>Parahalioglobus</taxon>
    </lineage>
</organism>
<sequence>MAAKPQRAPLTRKSSSKKKQPAAVETSESIDEQVQAFLKSGKKIEVIESGISAQPTLAKPKSAPVREGR</sequence>
<proteinExistence type="predicted"/>
<reference evidence="3" key="1">
    <citation type="journal article" date="2014" name="Int. J. Syst. Evol. Microbiol.">
        <title>Complete genome sequence of Corynebacterium casei LMG S-19264T (=DSM 44701T), isolated from a smear-ripened cheese.</title>
        <authorList>
            <consortium name="US DOE Joint Genome Institute (JGI-PGF)"/>
            <person name="Walter F."/>
            <person name="Albersmeier A."/>
            <person name="Kalinowski J."/>
            <person name="Ruckert C."/>
        </authorList>
    </citation>
    <scope>NUCLEOTIDE SEQUENCE</scope>
    <source>
        <strain evidence="3">KCTC 23430</strain>
    </source>
</reference>
<accession>A0A918XDT9</accession>
<protein>
    <recommendedName>
        <fullName evidence="2">Transcriptional regulator SutA RNAP-binding domain-containing protein</fullName>
    </recommendedName>
</protein>
<feature type="region of interest" description="Disordered" evidence="1">
    <location>
        <begin position="1"/>
        <end position="30"/>
    </location>
</feature>
<dbReference type="Proteomes" id="UP000644693">
    <property type="component" value="Unassembled WGS sequence"/>
</dbReference>
<gene>
    <name evidence="3" type="ORF">GCM10007053_05330</name>
</gene>
<feature type="domain" description="Transcriptional regulator SutA RNAP-binding" evidence="2">
    <location>
        <begin position="21"/>
        <end position="55"/>
    </location>
</feature>
<dbReference type="AlphaFoldDB" id="A0A918XDT9"/>
<evidence type="ECO:0000313" key="4">
    <source>
        <dbReference type="Proteomes" id="UP000644693"/>
    </source>
</evidence>
<dbReference type="Pfam" id="PF20661">
    <property type="entry name" value="SutA-RBD"/>
    <property type="match status" value="1"/>
</dbReference>